<dbReference type="Gene3D" id="3.60.10.10">
    <property type="entry name" value="Endonuclease/exonuclease/phosphatase"/>
    <property type="match status" value="1"/>
</dbReference>
<dbReference type="Proteomes" id="UP001249851">
    <property type="component" value="Unassembled WGS sequence"/>
</dbReference>
<accession>A0AAD9V0S2</accession>
<dbReference type="EMBL" id="JARQWQ010000052">
    <property type="protein sequence ID" value="KAK2556953.1"/>
    <property type="molecule type" value="Genomic_DNA"/>
</dbReference>
<evidence type="ECO:0000259" key="1">
    <source>
        <dbReference type="Pfam" id="PF14529"/>
    </source>
</evidence>
<evidence type="ECO:0000313" key="2">
    <source>
        <dbReference type="EMBL" id="KAK2556953.1"/>
    </source>
</evidence>
<dbReference type="PANTHER" id="PTHR47510:SF3">
    <property type="entry name" value="ENDO_EXONUCLEASE_PHOSPHATASE DOMAIN-CONTAINING PROTEIN"/>
    <property type="match status" value="1"/>
</dbReference>
<reference evidence="2" key="1">
    <citation type="journal article" date="2023" name="G3 (Bethesda)">
        <title>Whole genome assembly and annotation of the endangered Caribbean coral Acropora cervicornis.</title>
        <authorList>
            <person name="Selwyn J.D."/>
            <person name="Vollmer S.V."/>
        </authorList>
    </citation>
    <scope>NUCLEOTIDE SEQUENCE</scope>
    <source>
        <strain evidence="2">K2</strain>
    </source>
</reference>
<evidence type="ECO:0000313" key="3">
    <source>
        <dbReference type="Proteomes" id="UP001249851"/>
    </source>
</evidence>
<dbReference type="InterPro" id="IPR036691">
    <property type="entry name" value="Endo/exonu/phosph_ase_sf"/>
</dbReference>
<dbReference type="InterPro" id="IPR005135">
    <property type="entry name" value="Endo/exonuclease/phosphatase"/>
</dbReference>
<sequence>MEDKLKDWKMKSKRTKRNRNLLFGARAPLQISSLARKKAHLSAPSQFLLSVTKRRLAQWRLMKIKNKQDRGPQKKGGGLIVYAKNKFKVSVLDTWSSVSEYNFQQLWLKVQCRKFRSFLLCTEYRPPDAPISFLEDLTKTVVESLLQGVTVVLLGDLNCDVLGNGPDGRALNDFCLRFNLAQMVKSPTRVTETSKSTIDVVLTTNESIISPCVVKVCAISDHNLVCMSMKLKTPGFRYAYITTRSYKHYDTNKFLSDLECVPFHMVEFFNDLDDRVYAFNCLFLEALNDHAPIKRIKIKSKPNPFISPEIKHLMNTRDAWHKSALKSGDKLHWNAYRFFREEVKREIRFAEMEHVRSELRNTNGNTNSIWKIINRVIPKKNSSSLMTVEDSYALANNFNEFYTKVGPTAAKKASAHVSEHGLIFHDDINQHLTSISDEDSAKFRFHSVTEEDVSKIIKKMFHLIKHLDTIKLPQEF</sequence>
<dbReference type="PANTHER" id="PTHR47510">
    <property type="entry name" value="REVERSE TRANSCRIPTASE DOMAIN-CONTAINING PROTEIN"/>
    <property type="match status" value="1"/>
</dbReference>
<dbReference type="SUPFAM" id="SSF56219">
    <property type="entry name" value="DNase I-like"/>
    <property type="match status" value="1"/>
</dbReference>
<dbReference type="GO" id="GO:0003824">
    <property type="term" value="F:catalytic activity"/>
    <property type="evidence" value="ECO:0007669"/>
    <property type="project" value="InterPro"/>
</dbReference>
<proteinExistence type="predicted"/>
<keyword evidence="3" id="KW-1185">Reference proteome</keyword>
<organism evidence="2 3">
    <name type="scientific">Acropora cervicornis</name>
    <name type="common">Staghorn coral</name>
    <dbReference type="NCBI Taxonomy" id="6130"/>
    <lineage>
        <taxon>Eukaryota</taxon>
        <taxon>Metazoa</taxon>
        <taxon>Cnidaria</taxon>
        <taxon>Anthozoa</taxon>
        <taxon>Hexacorallia</taxon>
        <taxon>Scleractinia</taxon>
        <taxon>Astrocoeniina</taxon>
        <taxon>Acroporidae</taxon>
        <taxon>Acropora</taxon>
    </lineage>
</organism>
<dbReference type="AlphaFoldDB" id="A0AAD9V0S2"/>
<comment type="caution">
    <text evidence="2">The sequence shown here is derived from an EMBL/GenBank/DDBJ whole genome shotgun (WGS) entry which is preliminary data.</text>
</comment>
<gene>
    <name evidence="2" type="ORF">P5673_020777</name>
</gene>
<dbReference type="Pfam" id="PF14529">
    <property type="entry name" value="Exo_endo_phos_2"/>
    <property type="match status" value="1"/>
</dbReference>
<name>A0AAD9V0S2_ACRCE</name>
<feature type="domain" description="Endonuclease/exonuclease/phosphatase" evidence="1">
    <location>
        <begin position="121"/>
        <end position="225"/>
    </location>
</feature>
<protein>
    <recommendedName>
        <fullName evidence="1">Endonuclease/exonuclease/phosphatase domain-containing protein</fullName>
    </recommendedName>
</protein>
<reference evidence="2" key="2">
    <citation type="journal article" date="2023" name="Science">
        <title>Genomic signatures of disease resistance in endangered staghorn corals.</title>
        <authorList>
            <person name="Vollmer S.V."/>
            <person name="Selwyn J.D."/>
            <person name="Despard B.A."/>
            <person name="Roesel C.L."/>
        </authorList>
    </citation>
    <scope>NUCLEOTIDE SEQUENCE</scope>
    <source>
        <strain evidence="2">K2</strain>
    </source>
</reference>